<dbReference type="EC" id="2.7.1.26" evidence="2"/>
<dbReference type="SUPFAM" id="SSF53335">
    <property type="entry name" value="S-adenosyl-L-methionine-dependent methyltransferases"/>
    <property type="match status" value="1"/>
</dbReference>
<dbReference type="OrthoDB" id="276388at2759"/>
<dbReference type="UniPathway" id="UPA00276">
    <property type="reaction ID" value="UER00406"/>
</dbReference>
<keyword evidence="3" id="KW-0285">Flavoprotein</keyword>
<protein>
    <recommendedName>
        <fullName evidence="2">riboflavin kinase</fullName>
        <ecNumber evidence="2">2.7.1.26</ecNumber>
    </recommendedName>
</protein>
<evidence type="ECO:0000256" key="1">
    <source>
        <dbReference type="ARBA" id="ARBA00005201"/>
    </source>
</evidence>
<sequence>MKRLQVLALVCSSLTLRRQTAAFLLETKRFFHRDRVWLTSQRDDDAFIRRQKAAGANTKIQSAAEYLELQKKVFNEMSDAFASGNTLSDDLLPVYEYLTDQIARRFNTTTPVRILDVACGTGALFPFLACRFDSLDLVGVDVSPKMVQGAQQFAQKVMQDYPKTQINVVEADILMYESPDRFDGIVMNACFGNFWNSLDVLERAAQLLKPPTPQTPGGLLFITHPLGAEFVAQLHQETPETVPHCLPDQEQLIHMTRFLPLQLIDLQKSVSLTGEAQPFYCGTLERVRHCCLPQLMRFRGPVASGYGRGGKKLGFPTANLEPALFRKALETVPTGVYFGWAVIEGRNACHKAVVNVGFSPTFEGAENAEKIVEAHLLLEESIDDFYGETMRLQLHGFLRPEIKFDSFPALVAQITADAKEAKEALDLRPYSTLKSDTFLEINNPTWIGNIGGDDQASWEFQDSNEAIEELF</sequence>
<evidence type="ECO:0000256" key="6">
    <source>
        <dbReference type="ARBA" id="ARBA00022741"/>
    </source>
</evidence>
<dbReference type="SMART" id="SM00904">
    <property type="entry name" value="Flavokinase"/>
    <property type="match status" value="1"/>
</dbReference>
<dbReference type="GO" id="GO:0009231">
    <property type="term" value="P:riboflavin biosynthetic process"/>
    <property type="evidence" value="ECO:0007669"/>
    <property type="project" value="InterPro"/>
</dbReference>
<gene>
    <name evidence="10" type="ORF">FisN_16Hh282</name>
</gene>
<keyword evidence="10" id="KW-0418">Kinase</keyword>
<dbReference type="Proteomes" id="UP000198406">
    <property type="component" value="Unassembled WGS sequence"/>
</dbReference>
<dbReference type="Gene3D" id="2.40.30.30">
    <property type="entry name" value="Riboflavin kinase-like"/>
    <property type="match status" value="1"/>
</dbReference>
<dbReference type="InParanoid" id="A0A1Z5KTL7"/>
<dbReference type="Pfam" id="PF01687">
    <property type="entry name" value="Flavokinase"/>
    <property type="match status" value="1"/>
</dbReference>
<dbReference type="Pfam" id="PF13649">
    <property type="entry name" value="Methyltransf_25"/>
    <property type="match status" value="1"/>
</dbReference>
<comment type="pathway">
    <text evidence="1">Cofactor biosynthesis; FMN biosynthesis; FMN from riboflavin (ATP route): step 1/1.</text>
</comment>
<keyword evidence="5 10" id="KW-0808">Transferase</keyword>
<evidence type="ECO:0000256" key="4">
    <source>
        <dbReference type="ARBA" id="ARBA00022643"/>
    </source>
</evidence>
<dbReference type="InterPro" id="IPR023465">
    <property type="entry name" value="Riboflavin_kinase_dom_sf"/>
</dbReference>
<dbReference type="PANTHER" id="PTHR22749:SF6">
    <property type="entry name" value="RIBOFLAVIN KINASE"/>
    <property type="match status" value="1"/>
</dbReference>
<evidence type="ECO:0000256" key="5">
    <source>
        <dbReference type="ARBA" id="ARBA00022679"/>
    </source>
</evidence>
<dbReference type="AlphaFoldDB" id="A0A1Z5KTL7"/>
<feature type="domain" description="Riboflavin kinase" evidence="9">
    <location>
        <begin position="291"/>
        <end position="426"/>
    </location>
</feature>
<organism evidence="10 11">
    <name type="scientific">Fistulifera solaris</name>
    <name type="common">Oleaginous diatom</name>
    <dbReference type="NCBI Taxonomy" id="1519565"/>
    <lineage>
        <taxon>Eukaryota</taxon>
        <taxon>Sar</taxon>
        <taxon>Stramenopiles</taxon>
        <taxon>Ochrophyta</taxon>
        <taxon>Bacillariophyta</taxon>
        <taxon>Bacillariophyceae</taxon>
        <taxon>Bacillariophycidae</taxon>
        <taxon>Naviculales</taxon>
        <taxon>Naviculaceae</taxon>
        <taxon>Fistulifera</taxon>
    </lineage>
</organism>
<keyword evidence="8" id="KW-0732">Signal</keyword>
<keyword evidence="6" id="KW-0547">Nucleotide-binding</keyword>
<evidence type="ECO:0000256" key="3">
    <source>
        <dbReference type="ARBA" id="ARBA00022630"/>
    </source>
</evidence>
<dbReference type="InterPro" id="IPR015865">
    <property type="entry name" value="Riboflavin_kinase_bac/euk"/>
</dbReference>
<dbReference type="SUPFAM" id="SSF82114">
    <property type="entry name" value="Riboflavin kinase-like"/>
    <property type="match status" value="1"/>
</dbReference>
<dbReference type="InterPro" id="IPR029063">
    <property type="entry name" value="SAM-dependent_MTases_sf"/>
</dbReference>
<dbReference type="PANTHER" id="PTHR22749">
    <property type="entry name" value="RIBOFLAVIN KINASE/FMN ADENYLYLTRANSFERASE"/>
    <property type="match status" value="1"/>
</dbReference>
<name>A0A1Z5KTL7_FISSO</name>
<proteinExistence type="predicted"/>
<evidence type="ECO:0000259" key="9">
    <source>
        <dbReference type="SMART" id="SM00904"/>
    </source>
</evidence>
<feature type="signal peptide" evidence="8">
    <location>
        <begin position="1"/>
        <end position="22"/>
    </location>
</feature>
<dbReference type="GO" id="GO:0009398">
    <property type="term" value="P:FMN biosynthetic process"/>
    <property type="evidence" value="ECO:0007669"/>
    <property type="project" value="UniProtKB-UniPathway"/>
</dbReference>
<dbReference type="GO" id="GO:0008531">
    <property type="term" value="F:riboflavin kinase activity"/>
    <property type="evidence" value="ECO:0007669"/>
    <property type="project" value="UniProtKB-EC"/>
</dbReference>
<dbReference type="InterPro" id="IPR023468">
    <property type="entry name" value="Riboflavin_kinase"/>
</dbReference>
<comment type="caution">
    <text evidence="10">The sequence shown here is derived from an EMBL/GenBank/DDBJ whole genome shotgun (WGS) entry which is preliminary data.</text>
</comment>
<reference evidence="10 11" key="1">
    <citation type="journal article" date="2015" name="Plant Cell">
        <title>Oil accumulation by the oleaginous diatom Fistulifera solaris as revealed by the genome and transcriptome.</title>
        <authorList>
            <person name="Tanaka T."/>
            <person name="Maeda Y."/>
            <person name="Veluchamy A."/>
            <person name="Tanaka M."/>
            <person name="Abida H."/>
            <person name="Marechal E."/>
            <person name="Bowler C."/>
            <person name="Muto M."/>
            <person name="Sunaga Y."/>
            <person name="Tanaka M."/>
            <person name="Yoshino T."/>
            <person name="Taniguchi T."/>
            <person name="Fukuda Y."/>
            <person name="Nemoto M."/>
            <person name="Matsumoto M."/>
            <person name="Wong P.S."/>
            <person name="Aburatani S."/>
            <person name="Fujibuchi W."/>
        </authorList>
    </citation>
    <scope>NUCLEOTIDE SEQUENCE [LARGE SCALE GENOMIC DNA]</scope>
    <source>
        <strain evidence="10 11">JPCC DA0580</strain>
    </source>
</reference>
<evidence type="ECO:0000256" key="7">
    <source>
        <dbReference type="ARBA" id="ARBA00022840"/>
    </source>
</evidence>
<evidence type="ECO:0000313" key="10">
    <source>
        <dbReference type="EMBL" id="GAX29288.1"/>
    </source>
</evidence>
<dbReference type="CDD" id="cd02440">
    <property type="entry name" value="AdoMet_MTases"/>
    <property type="match status" value="1"/>
</dbReference>
<evidence type="ECO:0000256" key="8">
    <source>
        <dbReference type="SAM" id="SignalP"/>
    </source>
</evidence>
<evidence type="ECO:0000256" key="2">
    <source>
        <dbReference type="ARBA" id="ARBA00012105"/>
    </source>
</evidence>
<feature type="chain" id="PRO_5012599850" description="riboflavin kinase" evidence="8">
    <location>
        <begin position="23"/>
        <end position="471"/>
    </location>
</feature>
<dbReference type="InterPro" id="IPR041698">
    <property type="entry name" value="Methyltransf_25"/>
</dbReference>
<keyword evidence="4" id="KW-0288">FMN</keyword>
<accession>A0A1Z5KTL7</accession>
<dbReference type="EMBL" id="BDSP01000289">
    <property type="protein sequence ID" value="GAX29288.1"/>
    <property type="molecule type" value="Genomic_DNA"/>
</dbReference>
<keyword evidence="7" id="KW-0067">ATP-binding</keyword>
<evidence type="ECO:0000313" key="11">
    <source>
        <dbReference type="Proteomes" id="UP000198406"/>
    </source>
</evidence>
<dbReference type="GO" id="GO:0005524">
    <property type="term" value="F:ATP binding"/>
    <property type="evidence" value="ECO:0007669"/>
    <property type="project" value="UniProtKB-KW"/>
</dbReference>
<keyword evidence="11" id="KW-1185">Reference proteome</keyword>
<dbReference type="Gene3D" id="3.40.50.150">
    <property type="entry name" value="Vaccinia Virus protein VP39"/>
    <property type="match status" value="1"/>
</dbReference>